<proteinExistence type="predicted"/>
<keyword evidence="2" id="KW-0614">Plasmid</keyword>
<dbReference type="Proteomes" id="UP000293652">
    <property type="component" value="Unassembled WGS sequence"/>
</dbReference>
<dbReference type="AlphaFoldDB" id="A0A4Q8XY85"/>
<geneLocation type="plasmid" evidence="2">
    <name>pSM145A_Rh05</name>
</geneLocation>
<feature type="region of interest" description="Disordered" evidence="1">
    <location>
        <begin position="46"/>
        <end position="66"/>
    </location>
</feature>
<evidence type="ECO:0000313" key="2">
    <source>
        <dbReference type="EMBL" id="TAX66301.1"/>
    </source>
</evidence>
<protein>
    <submittedName>
        <fullName evidence="2">Uncharacterized protein</fullName>
    </submittedName>
</protein>
<feature type="compositionally biased region" description="Basic and acidic residues" evidence="1">
    <location>
        <begin position="50"/>
        <end position="60"/>
    </location>
</feature>
<dbReference type="EMBL" id="SIPC01000005">
    <property type="protein sequence ID" value="TAX66301.1"/>
    <property type="molecule type" value="Genomic_DNA"/>
</dbReference>
<accession>A0A4Q8XY85</accession>
<organism evidence="2 3">
    <name type="scientific">Rhizobium leguminosarum</name>
    <dbReference type="NCBI Taxonomy" id="384"/>
    <lineage>
        <taxon>Bacteria</taxon>
        <taxon>Pseudomonadati</taxon>
        <taxon>Pseudomonadota</taxon>
        <taxon>Alphaproteobacteria</taxon>
        <taxon>Hyphomicrobiales</taxon>
        <taxon>Rhizobiaceae</taxon>
        <taxon>Rhizobium/Agrobacterium group</taxon>
        <taxon>Rhizobium</taxon>
    </lineage>
</organism>
<comment type="caution">
    <text evidence="2">The sequence shown here is derived from an EMBL/GenBank/DDBJ whole genome shotgun (WGS) entry which is preliminary data.</text>
</comment>
<sequence>MSDCLFNFDVDQSIPLSSTLSSYHWFNAQPLSETIDIQPMVSSTMLTRSKASERHRRDPRLALVRS</sequence>
<gene>
    <name evidence="2" type="ORF">ELI03_30270</name>
</gene>
<reference evidence="2 3" key="1">
    <citation type="submission" date="2019-02" db="EMBL/GenBank/DDBJ databases">
        <title>The genomic architecture of introgression among sibling species of bacteria.</title>
        <authorList>
            <person name="Cavassim M.I.A."/>
            <person name="Moeskjaer S."/>
            <person name="Moslemi C."/>
            <person name="Fields B."/>
            <person name="Bachmann A."/>
            <person name="Vilhjalmsson B."/>
            <person name="Schierup M.H."/>
            <person name="Young J.P.W."/>
            <person name="Andersen S.U."/>
        </authorList>
    </citation>
    <scope>NUCLEOTIDE SEQUENCE [LARGE SCALE GENOMIC DNA]</scope>
    <source>
        <strain evidence="2 3">SM145A</strain>
        <plasmid evidence="2">pSM145A_Rh05</plasmid>
    </source>
</reference>
<evidence type="ECO:0000256" key="1">
    <source>
        <dbReference type="SAM" id="MobiDB-lite"/>
    </source>
</evidence>
<evidence type="ECO:0000313" key="3">
    <source>
        <dbReference type="Proteomes" id="UP000293652"/>
    </source>
</evidence>
<name>A0A4Q8XY85_RHILE</name>